<evidence type="ECO:0000256" key="3">
    <source>
        <dbReference type="ARBA" id="ARBA00023125"/>
    </source>
</evidence>
<comment type="similarity">
    <text evidence="1">Belongs to the LysR transcriptional regulatory family.</text>
</comment>
<accession>A0A5P3MSG1</accession>
<dbReference type="InterPro" id="IPR036390">
    <property type="entry name" value="WH_DNA-bd_sf"/>
</dbReference>
<dbReference type="Pfam" id="PF03466">
    <property type="entry name" value="LysR_substrate"/>
    <property type="match status" value="1"/>
</dbReference>
<dbReference type="InterPro" id="IPR000847">
    <property type="entry name" value="LysR_HTH_N"/>
</dbReference>
<dbReference type="RefSeq" id="WP_123795219.1">
    <property type="nucleotide sequence ID" value="NZ_CP031699.1"/>
</dbReference>
<organism evidence="6 7">
    <name type="scientific">Neisseria animalis</name>
    <dbReference type="NCBI Taxonomy" id="492"/>
    <lineage>
        <taxon>Bacteria</taxon>
        <taxon>Pseudomonadati</taxon>
        <taxon>Pseudomonadota</taxon>
        <taxon>Betaproteobacteria</taxon>
        <taxon>Neisseriales</taxon>
        <taxon>Neisseriaceae</taxon>
        <taxon>Neisseria</taxon>
    </lineage>
</organism>
<dbReference type="NCBIfam" id="NF008352">
    <property type="entry name" value="PRK11139.1"/>
    <property type="match status" value="1"/>
</dbReference>
<dbReference type="GO" id="GO:0006351">
    <property type="term" value="P:DNA-templated transcription"/>
    <property type="evidence" value="ECO:0007669"/>
    <property type="project" value="TreeGrafter"/>
</dbReference>
<dbReference type="EMBL" id="CP031699">
    <property type="protein sequence ID" value="QEY24035.1"/>
    <property type="molecule type" value="Genomic_DNA"/>
</dbReference>
<name>A0A5P3MSG1_NEIAN</name>
<evidence type="ECO:0000313" key="7">
    <source>
        <dbReference type="Proteomes" id="UP000325536"/>
    </source>
</evidence>
<keyword evidence="4" id="KW-0804">Transcription</keyword>
<reference evidence="6 7" key="1">
    <citation type="submission" date="2018-08" db="EMBL/GenBank/DDBJ databases">
        <title>Neisseria animalis ATCC 49930 complete genome.</title>
        <authorList>
            <person name="Veseli I.A."/>
            <person name="Mascarenhas dos Santos A.C."/>
            <person name="Buttler R."/>
            <person name="Pombert J.-F."/>
        </authorList>
    </citation>
    <scope>NUCLEOTIDE SEQUENCE [LARGE SCALE GENOMIC DNA]</scope>
    <source>
        <strain evidence="6 7">ATCC 49930</strain>
    </source>
</reference>
<proteinExistence type="inferred from homology"/>
<evidence type="ECO:0000313" key="6">
    <source>
        <dbReference type="EMBL" id="QEY24035.1"/>
    </source>
</evidence>
<keyword evidence="7" id="KW-1185">Reference proteome</keyword>
<dbReference type="SUPFAM" id="SSF53850">
    <property type="entry name" value="Periplasmic binding protein-like II"/>
    <property type="match status" value="1"/>
</dbReference>
<keyword evidence="2" id="KW-0805">Transcription regulation</keyword>
<dbReference type="CDD" id="cd08432">
    <property type="entry name" value="PBP2_GcdR_TrpI_HvrB_AmpR_like"/>
    <property type="match status" value="1"/>
</dbReference>
<dbReference type="PANTHER" id="PTHR30537:SF74">
    <property type="entry name" value="HTH-TYPE TRANSCRIPTIONAL REGULATOR TRPI"/>
    <property type="match status" value="1"/>
</dbReference>
<protein>
    <submittedName>
        <fullName evidence="6">Transcriptional regulator GcvA</fullName>
    </submittedName>
</protein>
<feature type="domain" description="HTH lysR-type" evidence="5">
    <location>
        <begin position="6"/>
        <end position="66"/>
    </location>
</feature>
<evidence type="ECO:0000259" key="5">
    <source>
        <dbReference type="PROSITE" id="PS50931"/>
    </source>
</evidence>
<dbReference type="InterPro" id="IPR058163">
    <property type="entry name" value="LysR-type_TF_proteobact-type"/>
</dbReference>
<dbReference type="PANTHER" id="PTHR30537">
    <property type="entry name" value="HTH-TYPE TRANSCRIPTIONAL REGULATOR"/>
    <property type="match status" value="1"/>
</dbReference>
<sequence>MKPLTPYLKSLKAFESTARLGSFSEAGKELFVTSAAVGQLVKQLETQLGTPLFHRSQSGKTRLALTEPAKQALPDIQAGFARLEKGLAQLQQANNPCALTLTTSPAFAAKWLLPRLEQFQTAHPDIAVRLHTDLQLLDFAAHDIDAGIRYGKGSWANLHSEKLLDEEIFPVCSPNWLARHPTSEPFELLNATLIHDVSLDSQSGFMSWQQWFEDAGVPVFLLKQGLQINNSAAVLQAAIDGQGVALARSVMAKDDAASGRLVRLFPDIKSVSPLSYFLVYPKEYGNRQKIKLFQEWLLGVAQK</sequence>
<dbReference type="SUPFAM" id="SSF46785">
    <property type="entry name" value="Winged helix' DNA-binding domain"/>
    <property type="match status" value="1"/>
</dbReference>
<dbReference type="InterPro" id="IPR005119">
    <property type="entry name" value="LysR_subst-bd"/>
</dbReference>
<gene>
    <name evidence="6" type="primary">gcvA</name>
    <name evidence="6" type="ORF">D0T90_05610</name>
</gene>
<evidence type="ECO:0000256" key="1">
    <source>
        <dbReference type="ARBA" id="ARBA00009437"/>
    </source>
</evidence>
<dbReference type="Proteomes" id="UP000325536">
    <property type="component" value="Chromosome"/>
</dbReference>
<dbReference type="Pfam" id="PF00126">
    <property type="entry name" value="HTH_1"/>
    <property type="match status" value="1"/>
</dbReference>
<dbReference type="GO" id="GO:0043565">
    <property type="term" value="F:sequence-specific DNA binding"/>
    <property type="evidence" value="ECO:0007669"/>
    <property type="project" value="TreeGrafter"/>
</dbReference>
<evidence type="ECO:0000256" key="4">
    <source>
        <dbReference type="ARBA" id="ARBA00023163"/>
    </source>
</evidence>
<dbReference type="OrthoDB" id="9124618at2"/>
<evidence type="ECO:0000256" key="2">
    <source>
        <dbReference type="ARBA" id="ARBA00023015"/>
    </source>
</evidence>
<dbReference type="Gene3D" id="3.40.190.10">
    <property type="entry name" value="Periplasmic binding protein-like II"/>
    <property type="match status" value="2"/>
</dbReference>
<dbReference type="Gene3D" id="1.10.10.10">
    <property type="entry name" value="Winged helix-like DNA-binding domain superfamily/Winged helix DNA-binding domain"/>
    <property type="match status" value="1"/>
</dbReference>
<dbReference type="AlphaFoldDB" id="A0A5P3MSG1"/>
<dbReference type="GO" id="GO:0003700">
    <property type="term" value="F:DNA-binding transcription factor activity"/>
    <property type="evidence" value="ECO:0007669"/>
    <property type="project" value="InterPro"/>
</dbReference>
<dbReference type="KEGG" id="naq:D0T90_05610"/>
<dbReference type="InterPro" id="IPR036388">
    <property type="entry name" value="WH-like_DNA-bd_sf"/>
</dbReference>
<keyword evidence="3" id="KW-0238">DNA-binding</keyword>
<dbReference type="PROSITE" id="PS50931">
    <property type="entry name" value="HTH_LYSR"/>
    <property type="match status" value="1"/>
</dbReference>